<name>A0A937F8S7_9BACT</name>
<dbReference type="AlphaFoldDB" id="A0A937F8S7"/>
<comment type="caution">
    <text evidence="1">The sequence shown here is derived from an EMBL/GenBank/DDBJ whole genome shotgun (WGS) entry which is preliminary data.</text>
</comment>
<keyword evidence="2" id="KW-1185">Reference proteome</keyword>
<dbReference type="PROSITE" id="PS51257">
    <property type="entry name" value="PROKAR_LIPOPROTEIN"/>
    <property type="match status" value="1"/>
</dbReference>
<evidence type="ECO:0000313" key="1">
    <source>
        <dbReference type="EMBL" id="MBL3657286.1"/>
    </source>
</evidence>
<evidence type="ECO:0000313" key="2">
    <source>
        <dbReference type="Proteomes" id="UP000659388"/>
    </source>
</evidence>
<dbReference type="Proteomes" id="UP000659388">
    <property type="component" value="Unassembled WGS sequence"/>
</dbReference>
<proteinExistence type="predicted"/>
<dbReference type="EMBL" id="JAESIY010000007">
    <property type="protein sequence ID" value="MBL3657286.1"/>
    <property type="molecule type" value="Genomic_DNA"/>
</dbReference>
<reference evidence="1" key="1">
    <citation type="submission" date="2021-01" db="EMBL/GenBank/DDBJ databases">
        <title>Fulvivirga kasyanovii gen. nov., sp nov., a novel member of the phylum Bacteroidetes isolated from seawater in a mussel farm.</title>
        <authorList>
            <person name="Zhao L.-H."/>
            <person name="Wang Z.-J."/>
        </authorList>
    </citation>
    <scope>NUCLEOTIDE SEQUENCE</scope>
    <source>
        <strain evidence="1">2943</strain>
    </source>
</reference>
<organism evidence="1 2">
    <name type="scientific">Fulvivirga sediminis</name>
    <dbReference type="NCBI Taxonomy" id="2803949"/>
    <lineage>
        <taxon>Bacteria</taxon>
        <taxon>Pseudomonadati</taxon>
        <taxon>Bacteroidota</taxon>
        <taxon>Cytophagia</taxon>
        <taxon>Cytophagales</taxon>
        <taxon>Fulvivirgaceae</taxon>
        <taxon>Fulvivirga</taxon>
    </lineage>
</organism>
<protein>
    <submittedName>
        <fullName evidence="1">Uncharacterized protein</fullName>
    </submittedName>
</protein>
<gene>
    <name evidence="1" type="ORF">JL102_14160</name>
</gene>
<accession>A0A937F8S7</accession>
<sequence>MNLNQRQFNNNSISKIKYTLLFLALPLLYGCSNQWVDKINQRDQLQGQNVENADEVVVAIRPEYRKSKVHEVFFGGKYRELWAQPVKMQTIDVFNQGYTFRKLSGGRQSFNLQVYDSAGNQFVLRSIDKMPTKVLSPFLAHSFVGEALKDQVSSGHPYAPLTLPIMSDALGIYHTNPKVVLIKPDPELNQYSNNFPGMVAMLEHRPDEDQSEFDYLGNSKNVIGSQNMLDDLFKDNDSEVDTKNFLKSRLFDMLIGDWSRHESNWRWASYEKDKGELYKAIPRDRDHAYYYMDGFFPNIIRFLFKPHFRSFHEDLPNLKKLNRSGKKLDMLLLSGLDSEDWVAMSNTIKDQLTDEVIDSAMHAMPEEIYELSAANIAKKLKNRRDQLPDKIMDYYLYLMKEPVVYGTDKHERFELEVLNNGDVKVQIYKTKKDGELRHLLYDKTFKHQETKKLKLAGLAGNDSFHFTGKYRTPIKITVYGGAGEDAFINEWDDYKGKLIVKDTDAGSDFSVNKGIKVKETEDPDVEYFDANGALINYYIWD</sequence>
<dbReference type="RefSeq" id="WP_202245067.1">
    <property type="nucleotide sequence ID" value="NZ_JAESIY010000007.1"/>
</dbReference>